<dbReference type="AlphaFoldDB" id="A0A556CKH9"/>
<sequence length="285" mass="31816">MSDRYDPVKEAVVTIVSLDTDAQTVAIEDYSRSARETYRQIAFHMCRTNNLPANRHLDDVIQIVATRDYELILEAIEDPTIFDRINRWTGYLHDESRNNVKSYVDTTAGAAPMTGMTNLNRRRRLLSSMRQSMIIDGHDSPTDTEVVEATNERLYRTRKDPAKSGLICTVDDFYLTVSPLEVVPDVATSGDLDSVIHSTEGAQIVAKAIEEATSESETFGVVLDCYFGELFGDGATGQIPQTADVAEMTGLTSRECTRLKRNGLLMMQRLMRGHYGITSEDWAAS</sequence>
<dbReference type="Proteomes" id="UP000316406">
    <property type="component" value="Unassembled WGS sequence"/>
</dbReference>
<gene>
    <name evidence="1" type="ORF">FO013_05015</name>
</gene>
<accession>A0A556CKH9</accession>
<dbReference type="OrthoDB" id="9879853at2"/>
<evidence type="ECO:0000313" key="2">
    <source>
        <dbReference type="Proteomes" id="UP000316406"/>
    </source>
</evidence>
<dbReference type="EMBL" id="VLTK01000003">
    <property type="protein sequence ID" value="TSI17578.1"/>
    <property type="molecule type" value="Genomic_DNA"/>
</dbReference>
<name>A0A556CKH9_BREAU</name>
<proteinExistence type="predicted"/>
<organism evidence="1 2">
    <name type="scientific">Brevibacterium aurantiacum</name>
    <dbReference type="NCBI Taxonomy" id="273384"/>
    <lineage>
        <taxon>Bacteria</taxon>
        <taxon>Bacillati</taxon>
        <taxon>Actinomycetota</taxon>
        <taxon>Actinomycetes</taxon>
        <taxon>Micrococcales</taxon>
        <taxon>Brevibacteriaceae</taxon>
        <taxon>Brevibacterium</taxon>
    </lineage>
</organism>
<reference evidence="1 2" key="1">
    <citation type="submission" date="2019-07" db="EMBL/GenBank/DDBJ databases">
        <title>Draft genome sequence of Brevibacterium aurantiacum XU54 isolated from Xinjiang China.</title>
        <authorList>
            <person name="Xu X."/>
        </authorList>
    </citation>
    <scope>NUCLEOTIDE SEQUENCE [LARGE SCALE GENOMIC DNA]</scope>
    <source>
        <strain evidence="1 2">XU54</strain>
    </source>
</reference>
<evidence type="ECO:0000313" key="1">
    <source>
        <dbReference type="EMBL" id="TSI17578.1"/>
    </source>
</evidence>
<keyword evidence="2" id="KW-1185">Reference proteome</keyword>
<comment type="caution">
    <text evidence="1">The sequence shown here is derived from an EMBL/GenBank/DDBJ whole genome shotgun (WGS) entry which is preliminary data.</text>
</comment>
<dbReference type="RefSeq" id="WP_143921496.1">
    <property type="nucleotide sequence ID" value="NZ_VLTK01000003.1"/>
</dbReference>
<protein>
    <submittedName>
        <fullName evidence="1">Uncharacterized protein</fullName>
    </submittedName>
</protein>